<evidence type="ECO:0000256" key="3">
    <source>
        <dbReference type="ARBA" id="ARBA00022989"/>
    </source>
</evidence>
<dbReference type="HOGENOM" id="CLU_113944_0_0_1"/>
<keyword evidence="5" id="KW-0675">Receptor</keyword>
<dbReference type="GO" id="GO:0016020">
    <property type="term" value="C:membrane"/>
    <property type="evidence" value="ECO:0007669"/>
    <property type="project" value="UniProtKB-SubCell"/>
</dbReference>
<dbReference type="FunFam" id="3.40.50.2300:FF:000196">
    <property type="entry name" value="Glutamate metabotropic receptor 7"/>
    <property type="match status" value="1"/>
</dbReference>
<dbReference type="InterPro" id="IPR001828">
    <property type="entry name" value="ANF_lig-bd_rcpt"/>
</dbReference>
<organism evidence="9">
    <name type="scientific">Petromyzon marinus</name>
    <name type="common">Sea lamprey</name>
    <dbReference type="NCBI Taxonomy" id="7757"/>
    <lineage>
        <taxon>Eukaryota</taxon>
        <taxon>Metazoa</taxon>
        <taxon>Chordata</taxon>
        <taxon>Craniata</taxon>
        <taxon>Vertebrata</taxon>
        <taxon>Cyclostomata</taxon>
        <taxon>Hyperoartia</taxon>
        <taxon>Petromyzontiformes</taxon>
        <taxon>Petromyzontidae</taxon>
        <taxon>Petromyzon</taxon>
    </lineage>
</organism>
<evidence type="ECO:0000256" key="2">
    <source>
        <dbReference type="ARBA" id="ARBA00022692"/>
    </source>
</evidence>
<dbReference type="PANTHER" id="PTHR24060">
    <property type="entry name" value="METABOTROPIC GLUTAMATE RECEPTOR"/>
    <property type="match status" value="1"/>
</dbReference>
<evidence type="ECO:0000256" key="7">
    <source>
        <dbReference type="SAM" id="SignalP"/>
    </source>
</evidence>
<dbReference type="SUPFAM" id="SSF53822">
    <property type="entry name" value="Periplasmic binding protein-like I"/>
    <property type="match status" value="1"/>
</dbReference>
<dbReference type="InterPro" id="IPR050726">
    <property type="entry name" value="mGluR"/>
</dbReference>
<evidence type="ECO:0000259" key="8">
    <source>
        <dbReference type="Pfam" id="PF01094"/>
    </source>
</evidence>
<protein>
    <recommendedName>
        <fullName evidence="8">Receptor ligand binding region domain-containing protein</fullName>
    </recommendedName>
</protein>
<evidence type="ECO:0000256" key="6">
    <source>
        <dbReference type="ARBA" id="ARBA00023180"/>
    </source>
</evidence>
<feature type="chain" id="PRO_5004532589" description="Receptor ligand binding region domain-containing protein" evidence="7">
    <location>
        <begin position="25"/>
        <end position="168"/>
    </location>
</feature>
<proteinExistence type="predicted"/>
<dbReference type="Gene3D" id="3.40.50.2300">
    <property type="match status" value="1"/>
</dbReference>
<dbReference type="InterPro" id="IPR000337">
    <property type="entry name" value="GPCR_3"/>
</dbReference>
<reference evidence="9" key="2">
    <citation type="submission" date="2025-09" db="UniProtKB">
        <authorList>
            <consortium name="Ensembl"/>
        </authorList>
    </citation>
    <scope>IDENTIFICATION</scope>
</reference>
<evidence type="ECO:0000313" key="9">
    <source>
        <dbReference type="Ensembl" id="ENSPMAP00000008043.1"/>
    </source>
</evidence>
<dbReference type="InterPro" id="IPR028082">
    <property type="entry name" value="Peripla_BP_I"/>
</dbReference>
<dbReference type="OMA" id="LPENHWG"/>
<dbReference type="GeneTree" id="ENSGT01030000234648"/>
<feature type="domain" description="Receptor ligand binding region" evidence="8">
    <location>
        <begin position="72"/>
        <end position="168"/>
    </location>
</feature>
<name>S4RS54_PETMA</name>
<feature type="signal peptide" evidence="7">
    <location>
        <begin position="1"/>
        <end position="24"/>
    </location>
</feature>
<accession>S4RS54</accession>
<keyword evidence="2" id="KW-0812">Transmembrane</keyword>
<keyword evidence="3" id="KW-1133">Transmembrane helix</keyword>
<dbReference type="GO" id="GO:0004930">
    <property type="term" value="F:G protein-coupled receptor activity"/>
    <property type="evidence" value="ECO:0007669"/>
    <property type="project" value="InterPro"/>
</dbReference>
<keyword evidence="7" id="KW-0732">Signal</keyword>
<evidence type="ECO:0000256" key="1">
    <source>
        <dbReference type="ARBA" id="ARBA00004141"/>
    </source>
</evidence>
<sequence length="168" mass="18314">QTNEHHIILIIIIILVYRVKKIHSQSNEMVSYSRSIRIEGNVSIGGLFPVHARGPGGLSPCGDIKKEKGVQRLEAMLYALDRINADPEILPNVTLGARVLDTCSRDTHALEQSLTFVQALLERDSSDVRCTNGDPATFAKPERIAGVVGAAASPVSIMVANMLRLFQV</sequence>
<dbReference type="PRINTS" id="PR00248">
    <property type="entry name" value="GPCRMGR"/>
</dbReference>
<dbReference type="Pfam" id="PF01094">
    <property type="entry name" value="ANF_receptor"/>
    <property type="match status" value="1"/>
</dbReference>
<evidence type="ECO:0000256" key="4">
    <source>
        <dbReference type="ARBA" id="ARBA00023136"/>
    </source>
</evidence>
<keyword evidence="4" id="KW-0472">Membrane</keyword>
<reference evidence="9" key="1">
    <citation type="submission" date="2025-08" db="UniProtKB">
        <authorList>
            <consortium name="Ensembl"/>
        </authorList>
    </citation>
    <scope>IDENTIFICATION</scope>
</reference>
<evidence type="ECO:0000256" key="5">
    <source>
        <dbReference type="ARBA" id="ARBA00023170"/>
    </source>
</evidence>
<dbReference type="AlphaFoldDB" id="S4RS54"/>
<comment type="subcellular location">
    <subcellularLocation>
        <location evidence="1">Membrane</location>
        <topology evidence="1">Multi-pass membrane protein</topology>
    </subcellularLocation>
</comment>
<dbReference type="Ensembl" id="ENSPMAT00000008079.1">
    <property type="protein sequence ID" value="ENSPMAP00000008043.1"/>
    <property type="gene ID" value="ENSPMAG00000007307.1"/>
</dbReference>
<keyword evidence="6" id="KW-0325">Glycoprotein</keyword>